<dbReference type="GO" id="GO:0005886">
    <property type="term" value="C:plasma membrane"/>
    <property type="evidence" value="ECO:0007669"/>
    <property type="project" value="UniProtKB-SubCell"/>
</dbReference>
<evidence type="ECO:0000259" key="8">
    <source>
        <dbReference type="Pfam" id="PF02706"/>
    </source>
</evidence>
<organism evidence="9 10">
    <name type="scientific">Lysinibacillus xylanilyticus</name>
    <dbReference type="NCBI Taxonomy" id="582475"/>
    <lineage>
        <taxon>Bacteria</taxon>
        <taxon>Bacillati</taxon>
        <taxon>Bacillota</taxon>
        <taxon>Bacilli</taxon>
        <taxon>Bacillales</taxon>
        <taxon>Bacillaceae</taxon>
        <taxon>Lysinibacillus</taxon>
    </lineage>
</organism>
<evidence type="ECO:0000256" key="2">
    <source>
        <dbReference type="ARBA" id="ARBA00006683"/>
    </source>
</evidence>
<comment type="caution">
    <text evidence="9">The sequence shown here is derived from an EMBL/GenBank/DDBJ whole genome shotgun (WGS) entry which is preliminary data.</text>
</comment>
<evidence type="ECO:0000256" key="7">
    <source>
        <dbReference type="SAM" id="Phobius"/>
    </source>
</evidence>
<comment type="similarity">
    <text evidence="2">Belongs to the CpsC/CapA family.</text>
</comment>
<feature type="transmembrane region" description="Helical" evidence="7">
    <location>
        <begin position="176"/>
        <end position="200"/>
    </location>
</feature>
<dbReference type="RefSeq" id="WP_049668518.1">
    <property type="nucleotide sequence ID" value="NZ_LFXJ01000010.1"/>
</dbReference>
<evidence type="ECO:0000256" key="6">
    <source>
        <dbReference type="ARBA" id="ARBA00023136"/>
    </source>
</evidence>
<keyword evidence="6 7" id="KW-0472">Membrane</keyword>
<evidence type="ECO:0000256" key="5">
    <source>
        <dbReference type="ARBA" id="ARBA00022989"/>
    </source>
</evidence>
<proteinExistence type="inferred from homology"/>
<keyword evidence="3" id="KW-1003">Cell membrane</keyword>
<keyword evidence="4 7" id="KW-0812">Transmembrane</keyword>
<accession>A0A0K9F5Y1</accession>
<evidence type="ECO:0000256" key="3">
    <source>
        <dbReference type="ARBA" id="ARBA00022475"/>
    </source>
</evidence>
<dbReference type="EMBL" id="LFXJ01000010">
    <property type="protein sequence ID" value="KMY29617.1"/>
    <property type="molecule type" value="Genomic_DNA"/>
</dbReference>
<feature type="transmembrane region" description="Helical" evidence="7">
    <location>
        <begin position="212"/>
        <end position="229"/>
    </location>
</feature>
<gene>
    <name evidence="9" type="ORF">ACZ11_21235</name>
</gene>
<dbReference type="PANTHER" id="PTHR32309">
    <property type="entry name" value="TYROSINE-PROTEIN KINASE"/>
    <property type="match status" value="1"/>
</dbReference>
<dbReference type="Proteomes" id="UP000037326">
    <property type="component" value="Unassembled WGS sequence"/>
</dbReference>
<evidence type="ECO:0000313" key="9">
    <source>
        <dbReference type="EMBL" id="KMY29617.1"/>
    </source>
</evidence>
<dbReference type="PANTHER" id="PTHR32309:SF13">
    <property type="entry name" value="FERRIC ENTEROBACTIN TRANSPORT PROTEIN FEPE"/>
    <property type="match status" value="1"/>
</dbReference>
<dbReference type="AlphaFoldDB" id="A0A0K9F5Y1"/>
<reference evidence="10" key="1">
    <citation type="submission" date="2015-07" db="EMBL/GenBank/DDBJ databases">
        <authorList>
            <consortium name="Consortium for Microbial Forensics and Genomics (microFORGE)"/>
            <person name="Knight B.M."/>
            <person name="Roberts D.P."/>
            <person name="Lin D."/>
            <person name="Hari K."/>
            <person name="Fletcher J."/>
            <person name="Melcher U."/>
            <person name="Blagden T."/>
            <person name="Winegar R.A."/>
        </authorList>
    </citation>
    <scope>NUCLEOTIDE SEQUENCE [LARGE SCALE GENOMIC DNA]</scope>
    <source>
        <strain evidence="10">DSM 23493</strain>
    </source>
</reference>
<dbReference type="PATRIC" id="fig|582475.4.peg.3345"/>
<evidence type="ECO:0000313" key="10">
    <source>
        <dbReference type="Proteomes" id="UP000037326"/>
    </source>
</evidence>
<evidence type="ECO:0000256" key="4">
    <source>
        <dbReference type="ARBA" id="ARBA00022692"/>
    </source>
</evidence>
<dbReference type="InterPro" id="IPR003856">
    <property type="entry name" value="LPS_length_determ_N"/>
</dbReference>
<dbReference type="InterPro" id="IPR050445">
    <property type="entry name" value="Bact_polysacc_biosynth/exp"/>
</dbReference>
<feature type="domain" description="Polysaccharide chain length determinant N-terminal" evidence="8">
    <location>
        <begin position="5"/>
        <end position="96"/>
    </location>
</feature>
<protein>
    <submittedName>
        <fullName evidence="9">Capsular biosynthesis protein</fullName>
    </submittedName>
</protein>
<dbReference type="GeneID" id="96600737"/>
<feature type="transmembrane region" description="Helical" evidence="7">
    <location>
        <begin position="18"/>
        <end position="40"/>
    </location>
</feature>
<sequence>METAFSLQDLLTTIRKHWFLVLCCTVIASAAAAITSYYLLTPIYPAETQILVNQKSSSNIEQYQWAQNNETDLRLINTYNVIIKSPVILSKVIEKLELDKTLESLAGQITVSSANNSQVVNIVVMDKQASQAVKISNTLADVFKKEIPILMNVDNIEILSVAKLIDNPKPVKPNKLLNIIGGTVGGLMVGIILAFLLEFLDTRFKSEHEIEGILNLSIIGLVGAIALEKETNKPMKSRRVRRN</sequence>
<comment type="subcellular location">
    <subcellularLocation>
        <location evidence="1">Cell membrane</location>
        <topology evidence="1">Multi-pass membrane protein</topology>
    </subcellularLocation>
</comment>
<evidence type="ECO:0000256" key="1">
    <source>
        <dbReference type="ARBA" id="ARBA00004651"/>
    </source>
</evidence>
<dbReference type="OrthoDB" id="2360475at2"/>
<dbReference type="GO" id="GO:0004713">
    <property type="term" value="F:protein tyrosine kinase activity"/>
    <property type="evidence" value="ECO:0007669"/>
    <property type="project" value="TreeGrafter"/>
</dbReference>
<name>A0A0K9F5Y1_9BACI</name>
<dbReference type="Pfam" id="PF02706">
    <property type="entry name" value="Wzz"/>
    <property type="match status" value="1"/>
</dbReference>
<keyword evidence="5 7" id="KW-1133">Transmembrane helix</keyword>